<protein>
    <submittedName>
        <fullName evidence="3">MerR family transcriptional regulator</fullName>
    </submittedName>
</protein>
<dbReference type="Pfam" id="PF06445">
    <property type="entry name" value="GyrI-like"/>
    <property type="match status" value="1"/>
</dbReference>
<dbReference type="SMART" id="SM00871">
    <property type="entry name" value="AraC_E_bind"/>
    <property type="match status" value="1"/>
</dbReference>
<dbReference type="InterPro" id="IPR029442">
    <property type="entry name" value="GyrI-like"/>
</dbReference>
<dbReference type="InterPro" id="IPR009061">
    <property type="entry name" value="DNA-bd_dom_put_sf"/>
</dbReference>
<dbReference type="CDD" id="cd01107">
    <property type="entry name" value="HTH_BmrR"/>
    <property type="match status" value="1"/>
</dbReference>
<dbReference type="InterPro" id="IPR000551">
    <property type="entry name" value="MerR-type_HTH_dom"/>
</dbReference>
<evidence type="ECO:0000313" key="3">
    <source>
        <dbReference type="EMBL" id="PQM53832.1"/>
    </source>
</evidence>
<keyword evidence="1" id="KW-0238">DNA-binding</keyword>
<dbReference type="GO" id="GO:0003677">
    <property type="term" value="F:DNA binding"/>
    <property type="evidence" value="ECO:0007669"/>
    <property type="project" value="UniProtKB-KW"/>
</dbReference>
<comment type="caution">
    <text evidence="3">The sequence shown here is derived from an EMBL/GenBank/DDBJ whole genome shotgun (WGS) entry which is preliminary data.</text>
</comment>
<dbReference type="AlphaFoldDB" id="A0A9X7IQW5"/>
<gene>
    <name evidence="3" type="ORF">C5U48_02195</name>
</gene>
<dbReference type="EMBL" id="PUEV01000011">
    <property type="protein sequence ID" value="PQM53832.1"/>
    <property type="molecule type" value="Genomic_DNA"/>
</dbReference>
<evidence type="ECO:0000259" key="2">
    <source>
        <dbReference type="PROSITE" id="PS50937"/>
    </source>
</evidence>
<sequence>MPTLLPIGDFSRMTYLTVKALRLYHERGLLAPVQVDPSSGYRYYSPDQLPIAQVIRRLRDLGMPLDELTEVVRAEQVTDRNRAIVAHLQRLQDRLAQTQASVESLRALLEDAGDTCDVTYRSVPATLAAAVVDQVAMADIDDWWTQAFTELDAAVADDVPGVRGALYSAEFFEAGRGEVIAFRPVSTAMARGRVRTLEIPAAELAVAVHRGAFGELDRTYAALGTHVAERELGVDGPIREHYLVSGYDTDDETAHRTEVCWPIFRTKS</sequence>
<dbReference type="GO" id="GO:0003700">
    <property type="term" value="F:DNA-binding transcription factor activity"/>
    <property type="evidence" value="ECO:0007669"/>
    <property type="project" value="InterPro"/>
</dbReference>
<evidence type="ECO:0000256" key="1">
    <source>
        <dbReference type="ARBA" id="ARBA00023125"/>
    </source>
</evidence>
<dbReference type="SUPFAM" id="SSF55136">
    <property type="entry name" value="Probable bacterial effector-binding domain"/>
    <property type="match status" value="1"/>
</dbReference>
<name>A0A9X7IQW5_9MYCO</name>
<dbReference type="PANTHER" id="PTHR30204">
    <property type="entry name" value="REDOX-CYCLING DRUG-SENSING TRANSCRIPTIONAL ACTIVATOR SOXR"/>
    <property type="match status" value="1"/>
</dbReference>
<evidence type="ECO:0000313" key="4">
    <source>
        <dbReference type="Proteomes" id="UP000237911"/>
    </source>
</evidence>
<dbReference type="Pfam" id="PF13411">
    <property type="entry name" value="MerR_1"/>
    <property type="match status" value="1"/>
</dbReference>
<dbReference type="InterPro" id="IPR011256">
    <property type="entry name" value="Reg_factor_effector_dom_sf"/>
</dbReference>
<organism evidence="3 4">
    <name type="scientific">Mycolicibacter virginiensis</name>
    <dbReference type="NCBI Taxonomy" id="1795032"/>
    <lineage>
        <taxon>Bacteria</taxon>
        <taxon>Bacillati</taxon>
        <taxon>Actinomycetota</taxon>
        <taxon>Actinomycetes</taxon>
        <taxon>Mycobacteriales</taxon>
        <taxon>Mycobacteriaceae</taxon>
        <taxon>Mycolicibacter</taxon>
    </lineage>
</organism>
<dbReference type="Gene3D" id="1.10.1660.10">
    <property type="match status" value="1"/>
</dbReference>
<dbReference type="SMART" id="SM00422">
    <property type="entry name" value="HTH_MERR"/>
    <property type="match status" value="1"/>
</dbReference>
<accession>A0A9X7IQW5</accession>
<dbReference type="Gene3D" id="3.20.80.10">
    <property type="entry name" value="Regulatory factor, effector binding domain"/>
    <property type="match status" value="1"/>
</dbReference>
<dbReference type="RefSeq" id="WP_105294504.1">
    <property type="nucleotide sequence ID" value="NZ_CP092430.2"/>
</dbReference>
<feature type="domain" description="HTH merR-type" evidence="2">
    <location>
        <begin position="4"/>
        <end position="74"/>
    </location>
</feature>
<proteinExistence type="predicted"/>
<dbReference type="SUPFAM" id="SSF46955">
    <property type="entry name" value="Putative DNA-binding domain"/>
    <property type="match status" value="1"/>
</dbReference>
<dbReference type="PROSITE" id="PS50937">
    <property type="entry name" value="HTH_MERR_2"/>
    <property type="match status" value="1"/>
</dbReference>
<dbReference type="PANTHER" id="PTHR30204:SF97">
    <property type="entry name" value="MERR FAMILY REGULATORY PROTEIN"/>
    <property type="match status" value="1"/>
</dbReference>
<dbReference type="Proteomes" id="UP000237911">
    <property type="component" value="Unassembled WGS sequence"/>
</dbReference>
<keyword evidence="4" id="KW-1185">Reference proteome</keyword>
<dbReference type="InterPro" id="IPR010499">
    <property type="entry name" value="AraC_E-bd"/>
</dbReference>
<reference evidence="3 4" key="1">
    <citation type="submission" date="2018-02" db="EMBL/GenBank/DDBJ databases">
        <title>Draft genome sequence of Mycobacterium virginiense isolated from mud of a swine farm in Japan.</title>
        <authorList>
            <person name="Ohya K."/>
        </authorList>
    </citation>
    <scope>NUCLEOTIDE SEQUENCE [LARGE SCALE GENOMIC DNA]</scope>
    <source>
        <strain evidence="3 4">GF75</strain>
    </source>
</reference>
<dbReference type="InterPro" id="IPR047057">
    <property type="entry name" value="MerR_fam"/>
</dbReference>